<organism evidence="7 8">
    <name type="scientific">Xanthomonas graminis pv. arrhenatheri LMG 727</name>
    <dbReference type="NCBI Taxonomy" id="1195923"/>
    <lineage>
        <taxon>Bacteria</taxon>
        <taxon>Pseudomonadati</taxon>
        <taxon>Pseudomonadota</taxon>
        <taxon>Gammaproteobacteria</taxon>
        <taxon>Lysobacterales</taxon>
        <taxon>Lysobacteraceae</taxon>
        <taxon>Xanthomonas</taxon>
        <taxon>Xanthomonas translucens group</taxon>
        <taxon>Xanthomonas graminis</taxon>
    </lineage>
</organism>
<evidence type="ECO:0000259" key="6">
    <source>
        <dbReference type="Pfam" id="PF20410"/>
    </source>
</evidence>
<proteinExistence type="inferred from homology"/>
<sequence length="632" mass="69552">MPIDYQERTEEEYRRRASVMIQNFEGYRAGPYDAGDNMATIGFGYTLNRNNNLELWDRAGVQLSRAERRQLAAIDAAPAGQKTALGLSFGVHITQEEARSLLENASLSRYEGHATNLGMPFSDERAAVVSITYNRGIGRMATHMQGFNDAIRDGDRAEAWYQMRYNSFGTNAIGTDNELGIRARRNMESQIFGLYDDPLNVTPQEARNVYRMFQLHRDDILENERNWGVDLDGHRASTSAIAQADANYPDLTREYGHVQTLAHALEPARNRLLEELRTENPELADRLQNKDFATTAIYLDPGRELRTGNLRSYQLNNTSQAVNENHAATIDSKRMQGNTEVESNDLLIGGGGNDTLRSHRGDDILIGGQGRDRMEGGEGHDTYVIGAGDTVKDSDGMGEVHWGGQELTGGTRSESDPANTYRSEDGRFLYTLEHDNLSITDTQASDQALRERAVIENFQSGQLGITLSGPGAGDARPQAAPQKHSGLGPSGPRPEDAAMVEQLRSSVAGLDEKANKPWDERSERMLASAYKMAVEAGFKPNDKVAVALNLPTATQSAGETMFVMRSGSGASPDPYANRAQMPTSEALAASQQQQYLAANQTRDMQEQTRLQELAQARDRGQDDPGKSGPKIS</sequence>
<feature type="region of interest" description="Disordered" evidence="5">
    <location>
        <begin position="565"/>
        <end position="632"/>
    </location>
</feature>
<dbReference type="InterPro" id="IPR011049">
    <property type="entry name" value="Serralysin-like_metalloprot_C"/>
</dbReference>
<dbReference type="InterPro" id="IPR023347">
    <property type="entry name" value="Lysozyme_dom_sf"/>
</dbReference>
<evidence type="ECO:0000256" key="3">
    <source>
        <dbReference type="ARBA" id="ARBA00022837"/>
    </source>
</evidence>
<keyword evidence="4" id="KW-0326">Glycosidase</keyword>
<feature type="compositionally biased region" description="Basic and acidic residues" evidence="5">
    <location>
        <begin position="615"/>
        <end position="625"/>
    </location>
</feature>
<dbReference type="Gene3D" id="2.150.10.10">
    <property type="entry name" value="Serralysin-like metalloprotease, C-terminal"/>
    <property type="match status" value="1"/>
</dbReference>
<keyword evidence="1 4" id="KW-0929">Antimicrobial</keyword>
<feature type="region of interest" description="Disordered" evidence="5">
    <location>
        <begin position="466"/>
        <end position="496"/>
    </location>
</feature>
<dbReference type="RefSeq" id="WP_186008609.1">
    <property type="nucleotide sequence ID" value="NZ_CXOI01000004.1"/>
</dbReference>
<comment type="catalytic activity">
    <reaction evidence="4">
        <text>Hydrolysis of (1-&gt;4)-beta-linkages between N-acetylmuramic acid and N-acetyl-D-glucosamine residues in a peptidoglycan and between N-acetyl-D-glucosamine residues in chitodextrins.</text>
        <dbReference type="EC" id="3.2.1.17"/>
    </reaction>
</comment>
<dbReference type="InterPro" id="IPR046519">
    <property type="entry name" value="X-Tfes_XVIPCD"/>
</dbReference>
<dbReference type="GO" id="GO:0031640">
    <property type="term" value="P:killing of cells of another organism"/>
    <property type="evidence" value="ECO:0007669"/>
    <property type="project" value="UniProtKB-KW"/>
</dbReference>
<dbReference type="GO" id="GO:0009253">
    <property type="term" value="P:peptidoglycan catabolic process"/>
    <property type="evidence" value="ECO:0007669"/>
    <property type="project" value="InterPro"/>
</dbReference>
<keyword evidence="2 4" id="KW-0081">Bacteriolytic enzyme</keyword>
<dbReference type="Proteomes" id="UP000046187">
    <property type="component" value="Unassembled WGS sequence"/>
</dbReference>
<evidence type="ECO:0000256" key="5">
    <source>
        <dbReference type="SAM" id="MobiDB-lite"/>
    </source>
</evidence>
<feature type="compositionally biased region" description="Low complexity" evidence="5">
    <location>
        <begin position="586"/>
        <end position="600"/>
    </location>
</feature>
<keyword evidence="4" id="KW-0378">Hydrolase</keyword>
<gene>
    <name evidence="7" type="ORF">XTALMG727_0144</name>
</gene>
<evidence type="ECO:0000256" key="4">
    <source>
        <dbReference type="RuleBase" id="RU003788"/>
    </source>
</evidence>
<dbReference type="GO" id="GO:0016998">
    <property type="term" value="P:cell wall macromolecule catabolic process"/>
    <property type="evidence" value="ECO:0007669"/>
    <property type="project" value="InterPro"/>
</dbReference>
<dbReference type="InterPro" id="IPR001343">
    <property type="entry name" value="Hemolysn_Ca-bd"/>
</dbReference>
<protein>
    <recommendedName>
        <fullName evidence="4">Lysozyme</fullName>
        <ecNumber evidence="4">3.2.1.17</ecNumber>
    </recommendedName>
</protein>
<dbReference type="InterPro" id="IPR002196">
    <property type="entry name" value="Glyco_hydro_24"/>
</dbReference>
<dbReference type="AlphaFoldDB" id="A0A0K2ZBS2"/>
<dbReference type="SUPFAM" id="SSF51120">
    <property type="entry name" value="beta-Roll"/>
    <property type="match status" value="1"/>
</dbReference>
<dbReference type="PROSITE" id="PS00330">
    <property type="entry name" value="HEMOLYSIN_CALCIUM"/>
    <property type="match status" value="1"/>
</dbReference>
<keyword evidence="8" id="KW-1185">Reference proteome</keyword>
<feature type="domain" description="X-Tfes XVIPCD" evidence="6">
    <location>
        <begin position="496"/>
        <end position="598"/>
    </location>
</feature>
<evidence type="ECO:0000313" key="7">
    <source>
        <dbReference type="EMBL" id="CTP82308.1"/>
    </source>
</evidence>
<dbReference type="Pfam" id="PF20410">
    <property type="entry name" value="X-Tfes_XVIPCD"/>
    <property type="match status" value="1"/>
</dbReference>
<evidence type="ECO:0000256" key="1">
    <source>
        <dbReference type="ARBA" id="ARBA00022529"/>
    </source>
</evidence>
<dbReference type="EC" id="3.2.1.17" evidence="4"/>
<dbReference type="SUPFAM" id="SSF53955">
    <property type="entry name" value="Lysozyme-like"/>
    <property type="match status" value="1"/>
</dbReference>
<dbReference type="GO" id="GO:0042742">
    <property type="term" value="P:defense response to bacterium"/>
    <property type="evidence" value="ECO:0007669"/>
    <property type="project" value="UniProtKB-KW"/>
</dbReference>
<accession>A0A0K2ZBS2</accession>
<dbReference type="EMBL" id="CXOI01000004">
    <property type="protein sequence ID" value="CTP82308.1"/>
    <property type="molecule type" value="Genomic_DNA"/>
</dbReference>
<evidence type="ECO:0000313" key="8">
    <source>
        <dbReference type="Proteomes" id="UP000046187"/>
    </source>
</evidence>
<evidence type="ECO:0000256" key="2">
    <source>
        <dbReference type="ARBA" id="ARBA00022638"/>
    </source>
</evidence>
<keyword evidence="3" id="KW-0106">Calcium</keyword>
<dbReference type="Pfam" id="PF00959">
    <property type="entry name" value="Phage_lysozyme"/>
    <property type="match status" value="1"/>
</dbReference>
<dbReference type="Gene3D" id="1.10.530.40">
    <property type="match status" value="1"/>
</dbReference>
<name>A0A0K2ZBS2_9XANT</name>
<dbReference type="GO" id="GO:0005509">
    <property type="term" value="F:calcium ion binding"/>
    <property type="evidence" value="ECO:0007669"/>
    <property type="project" value="InterPro"/>
</dbReference>
<dbReference type="GO" id="GO:0003796">
    <property type="term" value="F:lysozyme activity"/>
    <property type="evidence" value="ECO:0007669"/>
    <property type="project" value="UniProtKB-EC"/>
</dbReference>
<dbReference type="PRINTS" id="PR00313">
    <property type="entry name" value="CABNDNGRPT"/>
</dbReference>
<reference evidence="8" key="1">
    <citation type="submission" date="2015-07" db="EMBL/GenBank/DDBJ databases">
        <authorList>
            <person name="Wibberg D."/>
        </authorList>
    </citation>
    <scope>NUCLEOTIDE SEQUENCE [LARGE SCALE GENOMIC DNA]</scope>
</reference>
<dbReference type="InterPro" id="IPR018511">
    <property type="entry name" value="Hemolysin-typ_Ca-bd_CS"/>
</dbReference>
<dbReference type="Pfam" id="PF00353">
    <property type="entry name" value="HemolysinCabind"/>
    <property type="match status" value="1"/>
</dbReference>
<dbReference type="InterPro" id="IPR023346">
    <property type="entry name" value="Lysozyme-like_dom_sf"/>
</dbReference>
<comment type="similarity">
    <text evidence="4">Belongs to the glycosyl hydrolase 24 family.</text>
</comment>